<sequence length="343" mass="37521">MAVRLKDVADRAGVSVSAVSNILSGYSKSRIKPETQERVRQVALEMGYRPSAVARALVRRQTDTLGVVLPPTSQAPLRDPFFSAVLEGVLQAATTRGRDTMVFTAHPTSSTQERLGKLCDGRCDGLIVLYQPSENDILTELLNLSVPFVLTSDWREDPRLFCVDVEHHESMRAMTEYLIGLGHRRLALLSSNIGYYVGPRIAGYQEALTRQGIPADPRFLISDLIPWDPSTVLRAVAALMMLPIDQRPTALLCTNDSLAAIVISALSRVGLRVPEDISVTGFNDDSSAVRQHPSLTTIAQPYETIGGCAIDLVQTQLDDPATPPQRLRLPTKLVIRESTAPAK</sequence>
<name>A0A402CRB8_9BACT</name>
<dbReference type="SUPFAM" id="SSF53822">
    <property type="entry name" value="Periplasmic binding protein-like I"/>
    <property type="match status" value="1"/>
</dbReference>
<dbReference type="Gene3D" id="1.10.260.40">
    <property type="entry name" value="lambda repressor-like DNA-binding domains"/>
    <property type="match status" value="1"/>
</dbReference>
<dbReference type="PROSITE" id="PS00356">
    <property type="entry name" value="HTH_LACI_1"/>
    <property type="match status" value="1"/>
</dbReference>
<accession>A0A402CRB8</accession>
<dbReference type="CDD" id="cd06267">
    <property type="entry name" value="PBP1_LacI_sugar_binding-like"/>
    <property type="match status" value="1"/>
</dbReference>
<dbReference type="SUPFAM" id="SSF47413">
    <property type="entry name" value="lambda repressor-like DNA-binding domains"/>
    <property type="match status" value="1"/>
</dbReference>
<dbReference type="AlphaFoldDB" id="A0A402CRB8"/>
<keyword evidence="2" id="KW-1185">Reference proteome</keyword>
<dbReference type="InterPro" id="IPR046335">
    <property type="entry name" value="LacI/GalR-like_sensor"/>
</dbReference>
<dbReference type="EMBL" id="AP025739">
    <property type="protein sequence ID" value="BDI27963.1"/>
    <property type="molecule type" value="Genomic_DNA"/>
</dbReference>
<proteinExistence type="predicted"/>
<dbReference type="Pfam" id="PF13377">
    <property type="entry name" value="Peripla_BP_3"/>
    <property type="match status" value="1"/>
</dbReference>
<dbReference type="InterPro" id="IPR010982">
    <property type="entry name" value="Lambda_DNA-bd_dom_sf"/>
</dbReference>
<dbReference type="PANTHER" id="PTHR30146:SF109">
    <property type="entry name" value="HTH-TYPE TRANSCRIPTIONAL REGULATOR GALS"/>
    <property type="match status" value="1"/>
</dbReference>
<dbReference type="OrthoDB" id="9788209at2"/>
<dbReference type="PROSITE" id="PS50932">
    <property type="entry name" value="HTH_LACI_2"/>
    <property type="match status" value="1"/>
</dbReference>
<dbReference type="PANTHER" id="PTHR30146">
    <property type="entry name" value="LACI-RELATED TRANSCRIPTIONAL REPRESSOR"/>
    <property type="match status" value="1"/>
</dbReference>
<dbReference type="KEGG" id="ccot:CCAX7_000140"/>
<dbReference type="Pfam" id="PF00356">
    <property type="entry name" value="LacI"/>
    <property type="match status" value="1"/>
</dbReference>
<dbReference type="InterPro" id="IPR028082">
    <property type="entry name" value="Peripla_BP_I"/>
</dbReference>
<dbReference type="RefSeq" id="WP_119319925.1">
    <property type="nucleotide sequence ID" value="NZ_AP025739.1"/>
</dbReference>
<evidence type="ECO:0000313" key="1">
    <source>
        <dbReference type="EMBL" id="BDI27963.1"/>
    </source>
</evidence>
<dbReference type="Proteomes" id="UP000287394">
    <property type="component" value="Chromosome"/>
</dbReference>
<organism evidence="1 2">
    <name type="scientific">Capsulimonas corticalis</name>
    <dbReference type="NCBI Taxonomy" id="2219043"/>
    <lineage>
        <taxon>Bacteria</taxon>
        <taxon>Bacillati</taxon>
        <taxon>Armatimonadota</taxon>
        <taxon>Armatimonadia</taxon>
        <taxon>Capsulimonadales</taxon>
        <taxon>Capsulimonadaceae</taxon>
        <taxon>Capsulimonas</taxon>
    </lineage>
</organism>
<dbReference type="Gene3D" id="3.40.50.2300">
    <property type="match status" value="2"/>
</dbReference>
<gene>
    <name evidence="1" type="ORF">CCAX7_000140</name>
</gene>
<reference evidence="1 2" key="1">
    <citation type="journal article" date="2019" name="Int. J. Syst. Evol. Microbiol.">
        <title>Capsulimonas corticalis gen. nov., sp. nov., an aerobic capsulated bacterium, of a novel bacterial order, Capsulimonadales ord. nov., of the class Armatimonadia of the phylum Armatimonadetes.</title>
        <authorList>
            <person name="Li J."/>
            <person name="Kudo C."/>
            <person name="Tonouchi A."/>
        </authorList>
    </citation>
    <scope>NUCLEOTIDE SEQUENCE [LARGE SCALE GENOMIC DNA]</scope>
    <source>
        <strain evidence="1 2">AX-7</strain>
    </source>
</reference>
<dbReference type="GO" id="GO:0003700">
    <property type="term" value="F:DNA-binding transcription factor activity"/>
    <property type="evidence" value="ECO:0007669"/>
    <property type="project" value="TreeGrafter"/>
</dbReference>
<dbReference type="SMART" id="SM00354">
    <property type="entry name" value="HTH_LACI"/>
    <property type="match status" value="1"/>
</dbReference>
<evidence type="ECO:0000313" key="2">
    <source>
        <dbReference type="Proteomes" id="UP000287394"/>
    </source>
</evidence>
<dbReference type="InterPro" id="IPR000843">
    <property type="entry name" value="HTH_LacI"/>
</dbReference>
<dbReference type="CDD" id="cd01392">
    <property type="entry name" value="HTH_LacI"/>
    <property type="match status" value="1"/>
</dbReference>
<protein>
    <submittedName>
        <fullName evidence="1">LacI family transcriptional regulator</fullName>
    </submittedName>
</protein>
<dbReference type="GO" id="GO:0000976">
    <property type="term" value="F:transcription cis-regulatory region binding"/>
    <property type="evidence" value="ECO:0007669"/>
    <property type="project" value="TreeGrafter"/>
</dbReference>